<evidence type="ECO:0000256" key="1">
    <source>
        <dbReference type="ARBA" id="ARBA00008857"/>
    </source>
</evidence>
<dbReference type="PANTHER" id="PTHR30629">
    <property type="entry name" value="PROPHAGE INTEGRASE"/>
    <property type="match status" value="1"/>
</dbReference>
<comment type="similarity">
    <text evidence="1">Belongs to the 'phage' integrase family.</text>
</comment>
<evidence type="ECO:0000256" key="4">
    <source>
        <dbReference type="ARBA" id="ARBA00023172"/>
    </source>
</evidence>
<dbReference type="InterPro" id="IPR053876">
    <property type="entry name" value="Phage_int_M"/>
</dbReference>
<name>A0ABN8ECD1_9VIBR</name>
<dbReference type="Pfam" id="PF22022">
    <property type="entry name" value="Phage_int_M"/>
    <property type="match status" value="1"/>
</dbReference>
<dbReference type="InterPro" id="IPR025166">
    <property type="entry name" value="Integrase_DNA_bind_dom"/>
</dbReference>
<dbReference type="InterPro" id="IPR038488">
    <property type="entry name" value="Integrase_DNA-bd_sf"/>
</dbReference>
<gene>
    <name evidence="6" type="primary">intS</name>
    <name evidence="6" type="ORF">VMF7928_03856</name>
</gene>
<evidence type="ECO:0000259" key="5">
    <source>
        <dbReference type="PROSITE" id="PS51898"/>
    </source>
</evidence>
<dbReference type="Gene3D" id="3.30.160.390">
    <property type="entry name" value="Integrase, DNA-binding domain"/>
    <property type="match status" value="1"/>
</dbReference>
<accession>A0ABN8ECD1</accession>
<protein>
    <submittedName>
        <fullName evidence="6">Prophage integrase IntS</fullName>
    </submittedName>
</protein>
<dbReference type="SUPFAM" id="SSF56349">
    <property type="entry name" value="DNA breaking-rejoining enzymes"/>
    <property type="match status" value="1"/>
</dbReference>
<organism evidence="6 7">
    <name type="scientific">Vibrio marisflavi CECT 7928</name>
    <dbReference type="NCBI Taxonomy" id="634439"/>
    <lineage>
        <taxon>Bacteria</taxon>
        <taxon>Pseudomonadati</taxon>
        <taxon>Pseudomonadota</taxon>
        <taxon>Gammaproteobacteria</taxon>
        <taxon>Vibrionales</taxon>
        <taxon>Vibrionaceae</taxon>
        <taxon>Vibrio</taxon>
    </lineage>
</organism>
<dbReference type="Proteomes" id="UP000838748">
    <property type="component" value="Unassembled WGS sequence"/>
</dbReference>
<evidence type="ECO:0000313" key="6">
    <source>
        <dbReference type="EMBL" id="CAH0541811.1"/>
    </source>
</evidence>
<comment type="caution">
    <text evidence="6">The sequence shown here is derived from an EMBL/GenBank/DDBJ whole genome shotgun (WGS) entry which is preliminary data.</text>
</comment>
<evidence type="ECO:0000256" key="2">
    <source>
        <dbReference type="ARBA" id="ARBA00022908"/>
    </source>
</evidence>
<evidence type="ECO:0000256" key="3">
    <source>
        <dbReference type="ARBA" id="ARBA00023125"/>
    </source>
</evidence>
<sequence>MNNKQIDALIRAGNNTMKCVDDGLYLRIARGKPSWVVKYSIGGKRSQIALPNAYPSMSISEAKMAALQIREEVKLNIDPKSKRKAAELKSIRTVNQLFEDWYQSYLIKNFKHPDIPARYYRKEMKRHIGVMAVSEVTPQHIRLIIDTVVSSGRQSAANKTLQYAKQMFNHAIKLNLTSYNPAQAFTPKDAGGTEHSRSRALQKHEIHYAFTILNQQSHIFTRDNYLACCLLLCLGCRKGELISAKWEQFDLENQTWHCITNKKRKDAPTETIVIPLTKLVISWLEELCVRSAGSAYVFPARRASKRRGYISDDTLNHALAKIFGMKVDSKKKPYPNFLPDIEPFTVHDLRRTCRSLLAEIGINEQIAERCLNHKIQGLIGIYDRHNYYEDRKSALQKLSDLVEPLLP</sequence>
<dbReference type="Gene3D" id="1.10.150.130">
    <property type="match status" value="1"/>
</dbReference>
<dbReference type="InterPro" id="IPR002104">
    <property type="entry name" value="Integrase_catalytic"/>
</dbReference>
<reference evidence="6" key="1">
    <citation type="submission" date="2021-11" db="EMBL/GenBank/DDBJ databases">
        <authorList>
            <person name="Rodrigo-Torres L."/>
            <person name="Arahal R. D."/>
            <person name="Lucena T."/>
        </authorList>
    </citation>
    <scope>NUCLEOTIDE SEQUENCE</scope>
    <source>
        <strain evidence="6">CECT 7928</strain>
    </source>
</reference>
<dbReference type="PROSITE" id="PS51898">
    <property type="entry name" value="TYR_RECOMBINASE"/>
    <property type="match status" value="1"/>
</dbReference>
<dbReference type="Pfam" id="PF00589">
    <property type="entry name" value="Phage_integrase"/>
    <property type="match status" value="1"/>
</dbReference>
<dbReference type="Gene3D" id="1.10.443.10">
    <property type="entry name" value="Intergrase catalytic core"/>
    <property type="match status" value="1"/>
</dbReference>
<dbReference type="InterPro" id="IPR050808">
    <property type="entry name" value="Phage_Integrase"/>
</dbReference>
<keyword evidence="2" id="KW-0229">DNA integration</keyword>
<evidence type="ECO:0000313" key="7">
    <source>
        <dbReference type="Proteomes" id="UP000838748"/>
    </source>
</evidence>
<feature type="domain" description="Tyr recombinase" evidence="5">
    <location>
        <begin position="196"/>
        <end position="396"/>
    </location>
</feature>
<dbReference type="EMBL" id="CAKLDM010000002">
    <property type="protein sequence ID" value="CAH0541811.1"/>
    <property type="molecule type" value="Genomic_DNA"/>
</dbReference>
<dbReference type="InterPro" id="IPR011010">
    <property type="entry name" value="DNA_brk_join_enz"/>
</dbReference>
<dbReference type="Pfam" id="PF13356">
    <property type="entry name" value="Arm-DNA-bind_3"/>
    <property type="match status" value="1"/>
</dbReference>
<proteinExistence type="inferred from homology"/>
<keyword evidence="4" id="KW-0233">DNA recombination</keyword>
<dbReference type="PANTHER" id="PTHR30629:SF2">
    <property type="entry name" value="PROPHAGE INTEGRASE INTS-RELATED"/>
    <property type="match status" value="1"/>
</dbReference>
<dbReference type="RefSeq" id="WP_237363299.1">
    <property type="nucleotide sequence ID" value="NZ_CAKLDM010000002.1"/>
</dbReference>
<dbReference type="InterPro" id="IPR010998">
    <property type="entry name" value="Integrase_recombinase_N"/>
</dbReference>
<dbReference type="CDD" id="cd00801">
    <property type="entry name" value="INT_P4_C"/>
    <property type="match status" value="1"/>
</dbReference>
<keyword evidence="7" id="KW-1185">Reference proteome</keyword>
<keyword evidence="3" id="KW-0238">DNA-binding</keyword>
<dbReference type="InterPro" id="IPR013762">
    <property type="entry name" value="Integrase-like_cat_sf"/>
</dbReference>